<feature type="coiled-coil region" evidence="1">
    <location>
        <begin position="601"/>
        <end position="628"/>
    </location>
</feature>
<name>A0A399ECE9_9DEIN</name>
<accession>A0A399ECE9</accession>
<gene>
    <name evidence="2" type="ORF">Mterra_03345</name>
</gene>
<keyword evidence="1" id="KW-0175">Coiled coil</keyword>
<comment type="caution">
    <text evidence="2">The sequence shown here is derived from an EMBL/GenBank/DDBJ whole genome shotgun (WGS) entry which is preliminary data.</text>
</comment>
<organism evidence="2 3">
    <name type="scientific">Calidithermus terrae</name>
    <dbReference type="NCBI Taxonomy" id="1408545"/>
    <lineage>
        <taxon>Bacteria</taxon>
        <taxon>Thermotogati</taxon>
        <taxon>Deinococcota</taxon>
        <taxon>Deinococci</taxon>
        <taxon>Thermales</taxon>
        <taxon>Thermaceae</taxon>
        <taxon>Calidithermus</taxon>
    </lineage>
</organism>
<proteinExistence type="predicted"/>
<dbReference type="InterPro" id="IPR011335">
    <property type="entry name" value="Restrct_endonuc-II-like"/>
</dbReference>
<dbReference type="AlphaFoldDB" id="A0A399ECE9"/>
<dbReference type="RefSeq" id="WP_147372903.1">
    <property type="nucleotide sequence ID" value="NZ_QXDL01000199.1"/>
</dbReference>
<reference evidence="2 3" key="1">
    <citation type="submission" date="2018-08" db="EMBL/GenBank/DDBJ databases">
        <title>Meiothermus terrae DSM 26712 genome sequencing project.</title>
        <authorList>
            <person name="Da Costa M.S."/>
            <person name="Albuquerque L."/>
            <person name="Raposo P."/>
            <person name="Froufe H.J.C."/>
            <person name="Barroso C.S."/>
            <person name="Egas C."/>
        </authorList>
    </citation>
    <scope>NUCLEOTIDE SEQUENCE [LARGE SCALE GENOMIC DNA]</scope>
    <source>
        <strain evidence="2 3">DSM 26712</strain>
    </source>
</reference>
<dbReference type="EMBL" id="QXDL01000199">
    <property type="protein sequence ID" value="RIH81173.1"/>
    <property type="molecule type" value="Genomic_DNA"/>
</dbReference>
<dbReference type="Proteomes" id="UP000265715">
    <property type="component" value="Unassembled WGS sequence"/>
</dbReference>
<evidence type="ECO:0000313" key="3">
    <source>
        <dbReference type="Proteomes" id="UP000265715"/>
    </source>
</evidence>
<evidence type="ECO:0000256" key="1">
    <source>
        <dbReference type="SAM" id="Coils"/>
    </source>
</evidence>
<evidence type="ECO:0000313" key="2">
    <source>
        <dbReference type="EMBL" id="RIH81173.1"/>
    </source>
</evidence>
<protein>
    <submittedName>
        <fullName evidence="2">Uncharacterized protein</fullName>
    </submittedName>
</protein>
<keyword evidence="3" id="KW-1185">Reference proteome</keyword>
<dbReference type="OrthoDB" id="9961608at2"/>
<sequence>MSNTDPSPETPSCAAGELAGAFRRLVEARRASVPPLPEGLEAQYEFLGLRADRVWSTQAVVEHLYTELKRVLWWDGPEGIGYGEWGKAVQQLLLEHLVEGQDLDPFLLADHLKPRWPEGQRLRPLSSPSWAEGLKLLVYRNSLMDADPGRRQSATYNAARVLAQAIRRLRNRGYVVEVRDARAYLSLETWATASQDLETLVRKVGGLRCIEGVLARLAEHRDPESGRYRLPRAKGDQPPIPCGLLLHLGAKHLDAPGEGDPGAFAELAEFAAALVACLEVSFHNPFEALYTPPERVPGLLQRLTLEAALVGFPQADPAVIPAMLEGVMGWLDGHPERRWRWTVADFARVCGFMLSEGSQVRGALRLKREEIARELNLPAEALGEVLEALTHPGPANHGFALTKPEAADLWFRPLLSVGEEHLLINARLGASAFYEALAAVAYRLEDGNDRIGRAFEAFLRRWAVQKGFTAVYGNYSSGGGNGECDLVLESEEAIAFVECKAKALTRPAQAGDDVAALYDLALSLLASQCQALGHELELLRRGRLELRTSSKAFTLELWGRPVWRVSLSLLPYPGLEPTFLGSLLMRHFQGSSFGLHPHADSEDNRRRMAKLETQLQRYKAMLREAEREGLLDQVSQDRVLFLSLPEFLSLLSGARNSHQALHLLERHRRLLWSDPSFGTMIQYRLD</sequence>
<dbReference type="SUPFAM" id="SSF52980">
    <property type="entry name" value="Restriction endonuclease-like"/>
    <property type="match status" value="1"/>
</dbReference>